<dbReference type="Gene3D" id="3.40.50.410">
    <property type="entry name" value="von Willebrand factor, type A domain"/>
    <property type="match status" value="1"/>
</dbReference>
<dbReference type="PANTHER" id="PTHR33608">
    <property type="entry name" value="BLL2464 PROTEIN"/>
    <property type="match status" value="1"/>
</dbReference>
<proteinExistence type="predicted"/>
<dbReference type="Pfam" id="PF01882">
    <property type="entry name" value="DUF58"/>
    <property type="match status" value="1"/>
</dbReference>
<dbReference type="AlphaFoldDB" id="A0A0B1Q7A3"/>
<dbReference type="InterPro" id="IPR036465">
    <property type="entry name" value="vWFA_dom_sf"/>
</dbReference>
<dbReference type="InterPro" id="IPR002881">
    <property type="entry name" value="DUF58"/>
</dbReference>
<dbReference type="SUPFAM" id="SSF53300">
    <property type="entry name" value="vWA-like"/>
    <property type="match status" value="1"/>
</dbReference>
<feature type="domain" description="DUF58" evidence="1">
    <location>
        <begin position="51"/>
        <end position="251"/>
    </location>
</feature>
<name>A0A0B1Q7A3_9HYPH</name>
<protein>
    <recommendedName>
        <fullName evidence="1">DUF58 domain-containing protein</fullName>
    </recommendedName>
</protein>
<organism evidence="2 3">
    <name type="scientific">Aureimonas altamirensis</name>
    <dbReference type="NCBI Taxonomy" id="370622"/>
    <lineage>
        <taxon>Bacteria</taxon>
        <taxon>Pseudomonadati</taxon>
        <taxon>Pseudomonadota</taxon>
        <taxon>Alphaproteobacteria</taxon>
        <taxon>Hyphomicrobiales</taxon>
        <taxon>Aurantimonadaceae</taxon>
        <taxon>Aureimonas</taxon>
    </lineage>
</organism>
<dbReference type="EMBL" id="JRFJ01000002">
    <property type="protein sequence ID" value="KHJ54690.1"/>
    <property type="molecule type" value="Genomic_DNA"/>
</dbReference>
<reference evidence="2 3" key="1">
    <citation type="submission" date="2014-09" db="EMBL/GenBank/DDBJ databases">
        <title>Isolation and characterization of Aurantimonas altamirensis ON-56566 from clinical sample following a dog bite.</title>
        <authorList>
            <person name="Eshaghi A."/>
            <person name="Li A."/>
            <person name="Shahinas D."/>
            <person name="Bahn P."/>
            <person name="Kus J.V."/>
            <person name="Patel S.N."/>
        </authorList>
    </citation>
    <scope>NUCLEOTIDE SEQUENCE [LARGE SCALE GENOMIC DNA]</scope>
    <source>
        <strain evidence="2 3">ON-56566</strain>
    </source>
</reference>
<comment type="caution">
    <text evidence="2">The sequence shown here is derived from an EMBL/GenBank/DDBJ whole genome shotgun (WGS) entry which is preliminary data.</text>
</comment>
<evidence type="ECO:0000313" key="3">
    <source>
        <dbReference type="Proteomes" id="UP000030826"/>
    </source>
</evidence>
<dbReference type="PANTHER" id="PTHR33608:SF6">
    <property type="entry name" value="BLL2464 PROTEIN"/>
    <property type="match status" value="1"/>
</dbReference>
<accession>A0A0B1Q7A3</accession>
<sequence length="288" mass="31074">MPAGIERFGELAYRLRILARGLRPGGHRGRLPGAQGLFDIHVPLTERPDPRRIDLRASLRDPFETLLVRRDRMLAEADVHVIVDSSASMAAIGRVDRWQIACHLAAGLAHMARRSGDRVSLTVGSDGAPLHLALNRRRSFAGEVLGALGGMTPAGHRLDGLLAGIAALPTRPGMVFLISDFAFPPAVTDRLTSALSRHDLRPFMLADSLLDAPPPRLGLAQLRDAETGRRSTVLMRPALAAQWRRAAEAHAHGLGRVFSAHGVSPVVIRDQIDVEQVLEALIAEGPAP</sequence>
<evidence type="ECO:0000259" key="1">
    <source>
        <dbReference type="Pfam" id="PF01882"/>
    </source>
</evidence>
<dbReference type="STRING" id="370622.LA66_08855"/>
<dbReference type="Proteomes" id="UP000030826">
    <property type="component" value="Unassembled WGS sequence"/>
</dbReference>
<gene>
    <name evidence="2" type="ORF">LA66_08855</name>
</gene>
<evidence type="ECO:0000313" key="2">
    <source>
        <dbReference type="EMBL" id="KHJ54690.1"/>
    </source>
</evidence>